<evidence type="ECO:0000256" key="7">
    <source>
        <dbReference type="SAM" id="MobiDB-lite"/>
    </source>
</evidence>
<comment type="subcellular location">
    <subcellularLocation>
        <location evidence="1">Nucleus</location>
        <location evidence="1">Nucleolus</location>
    </subcellularLocation>
</comment>
<feature type="region of interest" description="Disordered" evidence="7">
    <location>
        <begin position="1"/>
        <end position="46"/>
    </location>
</feature>
<dbReference type="EMBL" id="JAQQAF010000006">
    <property type="protein sequence ID" value="KAJ8478119.1"/>
    <property type="molecule type" value="Genomic_DNA"/>
</dbReference>
<evidence type="ECO:0000313" key="8">
    <source>
        <dbReference type="EMBL" id="KAJ8478119.1"/>
    </source>
</evidence>
<dbReference type="GO" id="GO:0030490">
    <property type="term" value="P:maturation of SSU-rRNA"/>
    <property type="evidence" value="ECO:0007669"/>
    <property type="project" value="TreeGrafter"/>
</dbReference>
<evidence type="ECO:0000256" key="2">
    <source>
        <dbReference type="ARBA" id="ARBA00007466"/>
    </source>
</evidence>
<dbReference type="PANTHER" id="PTHR23183:SF0">
    <property type="entry name" value="NUCLEOLAR PROTEIN 14"/>
    <property type="match status" value="1"/>
</dbReference>
<keyword evidence="9" id="KW-1185">Reference proteome</keyword>
<feature type="region of interest" description="Disordered" evidence="7">
    <location>
        <begin position="301"/>
        <end position="462"/>
    </location>
</feature>
<comment type="function">
    <text evidence="6">Involved in nucleolar processing of pre-18S ribosomal RNA. Has a role in the nuclear export of 40S pre-ribosomal subunit to the cytoplasm.</text>
</comment>
<dbReference type="InterPro" id="IPR007276">
    <property type="entry name" value="Nop14"/>
</dbReference>
<evidence type="ECO:0000256" key="4">
    <source>
        <dbReference type="ARBA" id="ARBA00022552"/>
    </source>
</evidence>
<feature type="compositionally biased region" description="Acidic residues" evidence="7">
    <location>
        <begin position="344"/>
        <end position="355"/>
    </location>
</feature>
<accession>A0AAV8QSY7</accession>
<protein>
    <recommendedName>
        <fullName evidence="10">Nucleolar protein 14</fullName>
    </recommendedName>
</protein>
<evidence type="ECO:0000256" key="1">
    <source>
        <dbReference type="ARBA" id="ARBA00004604"/>
    </source>
</evidence>
<feature type="region of interest" description="Disordered" evidence="7">
    <location>
        <begin position="129"/>
        <end position="204"/>
    </location>
</feature>
<evidence type="ECO:0008006" key="10">
    <source>
        <dbReference type="Google" id="ProtNLM"/>
    </source>
</evidence>
<comment type="similarity">
    <text evidence="2">Belongs to the NOP14 family.</text>
</comment>
<feature type="compositionally biased region" description="Basic residues" evidence="7">
    <location>
        <begin position="13"/>
        <end position="24"/>
    </location>
</feature>
<feature type="compositionally biased region" description="Low complexity" evidence="7">
    <location>
        <begin position="176"/>
        <end position="194"/>
    </location>
</feature>
<evidence type="ECO:0000313" key="9">
    <source>
        <dbReference type="Proteomes" id="UP001222027"/>
    </source>
</evidence>
<name>A0AAV8QSY7_ENSVE</name>
<feature type="compositionally biased region" description="Acidic residues" evidence="7">
    <location>
        <begin position="155"/>
        <end position="169"/>
    </location>
</feature>
<evidence type="ECO:0000256" key="3">
    <source>
        <dbReference type="ARBA" id="ARBA00022517"/>
    </source>
</evidence>
<gene>
    <name evidence="8" type="ORF">OPV22_021846</name>
</gene>
<dbReference type="Proteomes" id="UP001222027">
    <property type="component" value="Unassembled WGS sequence"/>
</dbReference>
<feature type="compositionally biased region" description="Low complexity" evidence="7">
    <location>
        <begin position="27"/>
        <end position="38"/>
    </location>
</feature>
<evidence type="ECO:0000256" key="6">
    <source>
        <dbReference type="ARBA" id="ARBA00024695"/>
    </source>
</evidence>
<proteinExistence type="inferred from homology"/>
<dbReference type="PANTHER" id="PTHR23183">
    <property type="entry name" value="NOP14"/>
    <property type="match status" value="1"/>
</dbReference>
<organism evidence="8 9">
    <name type="scientific">Ensete ventricosum</name>
    <name type="common">Abyssinian banana</name>
    <name type="synonym">Musa ensete</name>
    <dbReference type="NCBI Taxonomy" id="4639"/>
    <lineage>
        <taxon>Eukaryota</taxon>
        <taxon>Viridiplantae</taxon>
        <taxon>Streptophyta</taxon>
        <taxon>Embryophyta</taxon>
        <taxon>Tracheophyta</taxon>
        <taxon>Spermatophyta</taxon>
        <taxon>Magnoliopsida</taxon>
        <taxon>Liliopsida</taxon>
        <taxon>Zingiberales</taxon>
        <taxon>Musaceae</taxon>
        <taxon>Ensete</taxon>
    </lineage>
</organism>
<dbReference type="GO" id="GO:0032040">
    <property type="term" value="C:small-subunit processome"/>
    <property type="evidence" value="ECO:0007669"/>
    <property type="project" value="InterPro"/>
</dbReference>
<keyword evidence="4" id="KW-0698">rRNA processing</keyword>
<sequence>MAKTAARSDPSKKEKKKKNGKGAKRLPSGPAAAAMKAVKPPPTLNPFETIWSRRKFDVVGKRRKGEERRIGLSRSLAIQKRKKTLLKEYEQNAKSSVFLDKRIGEKDGTLQEFDKTVLRLQRERQLKLKRTRKYNLSDDEEDDTTVDQPHSSDKDDFEDEVPLDEDEDADLKNGTSSKRLSLQSLQNSSESSLLDGEDQTHKSKKQVMMEIISKSKFYKAQKVKEKEEDESLMAKLDEDFSTLAQTEALQALSHPSKINALKALLNKDIKKESLKEGSSGLSDNKLIDKGHPDAYDKLVKELGSDRRAHASDRTKTPEEIAQEEKERLEELEKQRRERMLAIDDSTDEGSDDDNVEIQNSASIEIRPTSGDDLGDSFSIADDVVGKKGWIDGIYEQTDPDNQDESGSSSQDSEGDEDNEGDGDRSDGSGDVHVNTSTMKDWEQSDDDDGGLNMDGEETENLDEKEVAIGDKLSLDLHEVKTSSSHEMNAAGNLAPAKEKELPYVIEAPKNLTGLCSLLDSRSDDEVVEIINRIRAYNSIRLAAENRKKMQIFYGVLLQYFAVLATQSPLNFKIINSLVKPLVEMSAETPYFAAICARQRLIHIRTRFLEDIKSPGKSCWPTLKTLLLLRLWSLVFPCSDFRHVVMTPALLLMCEYLMRCPINSGQDAARGSFLCSLVFSVCKQSQKFCPEAIMYLQTLLTSSIELKLGLQQHSQLNHLMEIRVPKPWLHITDQACGVHPLDFFAVMEMQEESTFFASDTFRASVLSSVSETLKGFIIIYEGFSSFAEIFSPISNLLHEVLQNPNLPGLLRDKMQDVLDLIKKKTDEHHMFRKPLQMRKQKPVPIKLLNPKFEENFVKGRDYDPDRERAEMKKLKKLLKSEKKGAIRELRKDSQFVSGLKETARERQEEEEMKLSFILCLVYMYCFQALHGVCQRVVLAADAEKGSRSV</sequence>
<keyword evidence="5" id="KW-0539">Nucleus</keyword>
<reference evidence="8 9" key="1">
    <citation type="submission" date="2022-12" db="EMBL/GenBank/DDBJ databases">
        <title>Chromosome-scale assembly of the Ensete ventricosum genome.</title>
        <authorList>
            <person name="Dussert Y."/>
            <person name="Stocks J."/>
            <person name="Wendawek A."/>
            <person name="Woldeyes F."/>
            <person name="Nichols R.A."/>
            <person name="Borrell J.S."/>
        </authorList>
    </citation>
    <scope>NUCLEOTIDE SEQUENCE [LARGE SCALE GENOMIC DNA]</scope>
    <source>
        <strain evidence="9">cv. Maze</strain>
        <tissue evidence="8">Seeds</tissue>
    </source>
</reference>
<feature type="compositionally biased region" description="Acidic residues" evidence="7">
    <location>
        <begin position="443"/>
        <end position="460"/>
    </location>
</feature>
<keyword evidence="3" id="KW-0690">Ribosome biogenesis</keyword>
<comment type="caution">
    <text evidence="8">The sequence shown here is derived from an EMBL/GenBank/DDBJ whole genome shotgun (WGS) entry which is preliminary data.</text>
</comment>
<dbReference type="AlphaFoldDB" id="A0AAV8QSY7"/>
<dbReference type="GO" id="GO:0030692">
    <property type="term" value="C:Noc4p-Nop14p complex"/>
    <property type="evidence" value="ECO:0007669"/>
    <property type="project" value="TreeGrafter"/>
</dbReference>
<feature type="compositionally biased region" description="Basic and acidic residues" evidence="7">
    <location>
        <begin position="301"/>
        <end position="341"/>
    </location>
</feature>
<evidence type="ECO:0000256" key="5">
    <source>
        <dbReference type="ARBA" id="ARBA00023242"/>
    </source>
</evidence>
<dbReference type="Pfam" id="PF04147">
    <property type="entry name" value="Nop14"/>
    <property type="match status" value="1"/>
</dbReference>